<evidence type="ECO:0000256" key="1">
    <source>
        <dbReference type="ARBA" id="ARBA00006601"/>
    </source>
</evidence>
<comment type="caution">
    <text evidence="6">The sequence shown here is derived from an EMBL/GenBank/DDBJ whole genome shotgun (WGS) entry which is preliminary data.</text>
</comment>
<dbReference type="InterPro" id="IPR001732">
    <property type="entry name" value="UDP-Glc/GDP-Man_DH_N"/>
</dbReference>
<keyword evidence="2" id="KW-0560">Oxidoreductase</keyword>
<dbReference type="InterPro" id="IPR008927">
    <property type="entry name" value="6-PGluconate_DH-like_C_sf"/>
</dbReference>
<dbReference type="InterPro" id="IPR036220">
    <property type="entry name" value="UDP-Glc/GDP-Man_DH_C_sf"/>
</dbReference>
<dbReference type="EMBL" id="PTJC01000005">
    <property type="protein sequence ID" value="PPK87956.1"/>
    <property type="molecule type" value="Genomic_DNA"/>
</dbReference>
<dbReference type="PIRSF" id="PIRSF000124">
    <property type="entry name" value="UDPglc_GDPman_dh"/>
    <property type="match status" value="1"/>
</dbReference>
<reference evidence="6 7" key="1">
    <citation type="submission" date="2018-02" db="EMBL/GenBank/DDBJ databases">
        <title>Genomic Encyclopedia of Archaeal and Bacterial Type Strains, Phase II (KMG-II): from individual species to whole genera.</title>
        <authorList>
            <person name="Goeker M."/>
        </authorList>
    </citation>
    <scope>NUCLEOTIDE SEQUENCE [LARGE SCALE GENOMIC DNA]</scope>
    <source>
        <strain evidence="6 7">DSM 29526</strain>
    </source>
</reference>
<dbReference type="InterPro" id="IPR014026">
    <property type="entry name" value="UDP-Glc/GDP-Man_DH_dimer"/>
</dbReference>
<dbReference type="GO" id="GO:0016616">
    <property type="term" value="F:oxidoreductase activity, acting on the CH-OH group of donors, NAD or NADP as acceptor"/>
    <property type="evidence" value="ECO:0007669"/>
    <property type="project" value="InterPro"/>
</dbReference>
<keyword evidence="7" id="KW-1185">Reference proteome</keyword>
<evidence type="ECO:0000256" key="2">
    <source>
        <dbReference type="ARBA" id="ARBA00023002"/>
    </source>
</evidence>
<dbReference type="Pfam" id="PF03720">
    <property type="entry name" value="UDPG_MGDP_dh_C"/>
    <property type="match status" value="1"/>
</dbReference>
<keyword evidence="3" id="KW-0520">NAD</keyword>
<dbReference type="SMART" id="SM00984">
    <property type="entry name" value="UDPG_MGDP_dh_C"/>
    <property type="match status" value="1"/>
</dbReference>
<dbReference type="PANTHER" id="PTHR43491">
    <property type="entry name" value="UDP-N-ACETYL-D-MANNOSAMINE DEHYDROGENASE"/>
    <property type="match status" value="1"/>
</dbReference>
<gene>
    <name evidence="6" type="ORF">CLV84_0915</name>
</gene>
<dbReference type="SUPFAM" id="SSF52413">
    <property type="entry name" value="UDP-glucose/GDP-mannose dehydrogenase C-terminal domain"/>
    <property type="match status" value="1"/>
</dbReference>
<dbReference type="RefSeq" id="WP_104418534.1">
    <property type="nucleotide sequence ID" value="NZ_PTJC01000005.1"/>
</dbReference>
<protein>
    <submittedName>
        <fullName evidence="6">UDP-N-acetyl-D-galactosamine dehydrogenase</fullName>
    </submittedName>
</protein>
<dbReference type="SUPFAM" id="SSF48179">
    <property type="entry name" value="6-phosphogluconate dehydrogenase C-terminal domain-like"/>
    <property type="match status" value="1"/>
</dbReference>
<dbReference type="Proteomes" id="UP000237662">
    <property type="component" value="Unassembled WGS sequence"/>
</dbReference>
<dbReference type="OrthoDB" id="9803238at2"/>
<comment type="similarity">
    <text evidence="1 4">Belongs to the UDP-glucose/GDP-mannose dehydrogenase family.</text>
</comment>
<evidence type="ECO:0000259" key="5">
    <source>
        <dbReference type="SMART" id="SM00984"/>
    </source>
</evidence>
<dbReference type="GO" id="GO:0000271">
    <property type="term" value="P:polysaccharide biosynthetic process"/>
    <property type="evidence" value="ECO:0007669"/>
    <property type="project" value="InterPro"/>
</dbReference>
<dbReference type="InterPro" id="IPR017476">
    <property type="entry name" value="UDP-Glc/GDP-Man"/>
</dbReference>
<evidence type="ECO:0000313" key="7">
    <source>
        <dbReference type="Proteomes" id="UP000237662"/>
    </source>
</evidence>
<dbReference type="GO" id="GO:0016628">
    <property type="term" value="F:oxidoreductase activity, acting on the CH-CH group of donors, NAD or NADP as acceptor"/>
    <property type="evidence" value="ECO:0007669"/>
    <property type="project" value="InterPro"/>
</dbReference>
<dbReference type="Gene3D" id="3.40.50.720">
    <property type="entry name" value="NAD(P)-binding Rossmann-like Domain"/>
    <property type="match status" value="2"/>
</dbReference>
<proteinExistence type="inferred from homology"/>
<dbReference type="NCBIfam" id="TIGR03026">
    <property type="entry name" value="NDP-sugDHase"/>
    <property type="match status" value="1"/>
</dbReference>
<evidence type="ECO:0000313" key="6">
    <source>
        <dbReference type="EMBL" id="PPK87956.1"/>
    </source>
</evidence>
<dbReference type="Pfam" id="PF03721">
    <property type="entry name" value="UDPG_MGDP_dh_N"/>
    <property type="match status" value="1"/>
</dbReference>
<dbReference type="SUPFAM" id="SSF51735">
    <property type="entry name" value="NAD(P)-binding Rossmann-fold domains"/>
    <property type="match status" value="1"/>
</dbReference>
<dbReference type="Pfam" id="PF00984">
    <property type="entry name" value="UDPG_MGDP_dh"/>
    <property type="match status" value="1"/>
</dbReference>
<evidence type="ECO:0000256" key="3">
    <source>
        <dbReference type="ARBA" id="ARBA00023027"/>
    </source>
</evidence>
<dbReference type="InterPro" id="IPR028359">
    <property type="entry name" value="UDP_ManNAc/GlcNAc_DH"/>
</dbReference>
<sequence>MANSTGQYAVLDSSIELSAFRTKEKAISVVGLGYVGLPLALELAKKFRVIGFDISSPRVEMMKNSQDPSEELETAAFDGKDIFFSSEAEDLSKASFHIVAVPTPVDESRSPNLRPLLGASRSVGKVLKRGDIVVFESTVYPGCTEEDCVPILEEESGLTFGEDFTVGYSPERINPGDKEHTVDKILKIVSGSDSETLKVIAGIYGDIITAGIYEAASIKVAEAAKVIENSQRDVNISFVNELSIIFRQMGIDTQDVLDAAGTKWNFLPFRPGLVGGHCISVDPYYLLHKSIKLGYDPLVIASGRRINDRMPAFIAKELVQALLKADKNPKQSKVLMLGVTFKENVADIRNSKVVDVVRELMDYGVNVHLYDPHASPNEVAHEYGLTMIDEVGKQYDAIVVAVSHTKFKSYDLDKFREMSRDGLMLFDLKGLYNRDELRDGETIWRL</sequence>
<dbReference type="GO" id="GO:0051287">
    <property type="term" value="F:NAD binding"/>
    <property type="evidence" value="ECO:0007669"/>
    <property type="project" value="InterPro"/>
</dbReference>
<dbReference type="AlphaFoldDB" id="A0A2S6I8Y0"/>
<organism evidence="6 7">
    <name type="scientific">Neolewinella xylanilytica</name>
    <dbReference type="NCBI Taxonomy" id="1514080"/>
    <lineage>
        <taxon>Bacteria</taxon>
        <taxon>Pseudomonadati</taxon>
        <taxon>Bacteroidota</taxon>
        <taxon>Saprospiria</taxon>
        <taxon>Saprospirales</taxon>
        <taxon>Lewinellaceae</taxon>
        <taxon>Neolewinella</taxon>
    </lineage>
</organism>
<dbReference type="PANTHER" id="PTHR43491:SF2">
    <property type="entry name" value="UDP-N-ACETYL-D-MANNOSAMINE DEHYDROGENASE"/>
    <property type="match status" value="1"/>
</dbReference>
<dbReference type="InterPro" id="IPR014027">
    <property type="entry name" value="UDP-Glc/GDP-Man_DH_C"/>
</dbReference>
<evidence type="ECO:0000256" key="4">
    <source>
        <dbReference type="PIRNR" id="PIRNR000124"/>
    </source>
</evidence>
<name>A0A2S6I8Y0_9BACT</name>
<dbReference type="PIRSF" id="PIRSF500136">
    <property type="entry name" value="UDP_ManNAc_DH"/>
    <property type="match status" value="1"/>
</dbReference>
<accession>A0A2S6I8Y0</accession>
<dbReference type="InterPro" id="IPR036291">
    <property type="entry name" value="NAD(P)-bd_dom_sf"/>
</dbReference>
<feature type="domain" description="UDP-glucose/GDP-mannose dehydrogenase C-terminal" evidence="5">
    <location>
        <begin position="335"/>
        <end position="434"/>
    </location>
</feature>